<protein>
    <submittedName>
        <fullName evidence="1">Uncharacterized protein</fullName>
    </submittedName>
</protein>
<dbReference type="AlphaFoldDB" id="X1LE75"/>
<dbReference type="EMBL" id="BARV01012461">
    <property type="protein sequence ID" value="GAI04146.1"/>
    <property type="molecule type" value="Genomic_DNA"/>
</dbReference>
<name>X1LE75_9ZZZZ</name>
<accession>X1LE75</accession>
<sequence>MASASPIPLATIAEEAKVKKRKLSGDDFEQVLGTVREYVFQNHRFPQINDIV</sequence>
<organism evidence="1">
    <name type="scientific">marine sediment metagenome</name>
    <dbReference type="NCBI Taxonomy" id="412755"/>
    <lineage>
        <taxon>unclassified sequences</taxon>
        <taxon>metagenomes</taxon>
        <taxon>ecological metagenomes</taxon>
    </lineage>
</organism>
<feature type="non-terminal residue" evidence="1">
    <location>
        <position position="52"/>
    </location>
</feature>
<comment type="caution">
    <text evidence="1">The sequence shown here is derived from an EMBL/GenBank/DDBJ whole genome shotgun (WGS) entry which is preliminary data.</text>
</comment>
<evidence type="ECO:0000313" key="1">
    <source>
        <dbReference type="EMBL" id="GAI04146.1"/>
    </source>
</evidence>
<proteinExistence type="predicted"/>
<reference evidence="1" key="1">
    <citation type="journal article" date="2014" name="Front. Microbiol.">
        <title>High frequency of phylogenetically diverse reductive dehalogenase-homologous genes in deep subseafloor sedimentary metagenomes.</title>
        <authorList>
            <person name="Kawai M."/>
            <person name="Futagami T."/>
            <person name="Toyoda A."/>
            <person name="Takaki Y."/>
            <person name="Nishi S."/>
            <person name="Hori S."/>
            <person name="Arai W."/>
            <person name="Tsubouchi T."/>
            <person name="Morono Y."/>
            <person name="Uchiyama I."/>
            <person name="Ito T."/>
            <person name="Fujiyama A."/>
            <person name="Inagaki F."/>
            <person name="Takami H."/>
        </authorList>
    </citation>
    <scope>NUCLEOTIDE SEQUENCE</scope>
    <source>
        <strain evidence="1">Expedition CK06-06</strain>
    </source>
</reference>
<gene>
    <name evidence="1" type="ORF">S06H3_23065</name>
</gene>